<dbReference type="Gene3D" id="3.30.930.10">
    <property type="entry name" value="Bira Bifunctional Protein, Domain 2"/>
    <property type="match status" value="1"/>
</dbReference>
<comment type="pathway">
    <text evidence="1">Protein modification; protein lipoylation via endogenous pathway; protein N(6)-(lipoyl)lysine from octanoyl-[acyl-carrier-protein]: step 1/2.</text>
</comment>
<dbReference type="GO" id="GO:0009249">
    <property type="term" value="P:protein lipoylation"/>
    <property type="evidence" value="ECO:0007669"/>
    <property type="project" value="InterPro"/>
</dbReference>
<dbReference type="InterPro" id="IPR020605">
    <property type="entry name" value="Octanoyltransferase_CS"/>
</dbReference>
<dbReference type="GO" id="GO:0016874">
    <property type="term" value="F:ligase activity"/>
    <property type="evidence" value="ECO:0007669"/>
    <property type="project" value="UniProtKB-KW"/>
</dbReference>
<dbReference type="AlphaFoldDB" id="E6Q1U9"/>
<feature type="domain" description="BPL/LPL catalytic" evidence="5">
    <location>
        <begin position="31"/>
        <end position="210"/>
    </location>
</feature>
<name>E6Q1U9_9ZZZZ</name>
<dbReference type="PANTHER" id="PTHR10993:SF7">
    <property type="entry name" value="LIPOYLTRANSFERASE 2, MITOCHONDRIAL-RELATED"/>
    <property type="match status" value="1"/>
</dbReference>
<dbReference type="InterPro" id="IPR045864">
    <property type="entry name" value="aa-tRNA-synth_II/BPL/LPL"/>
</dbReference>
<dbReference type="PIRSF" id="PIRSF016262">
    <property type="entry name" value="LPLase"/>
    <property type="match status" value="1"/>
</dbReference>
<evidence type="ECO:0000256" key="1">
    <source>
        <dbReference type="ARBA" id="ARBA00004821"/>
    </source>
</evidence>
<dbReference type="EMBL" id="CABO01000014">
    <property type="protein sequence ID" value="CBI01159.1"/>
    <property type="molecule type" value="Genomic_DNA"/>
</dbReference>
<dbReference type="Pfam" id="PF21948">
    <property type="entry name" value="LplA-B_cat"/>
    <property type="match status" value="1"/>
</dbReference>
<evidence type="ECO:0000256" key="4">
    <source>
        <dbReference type="ARBA" id="ARBA00023315"/>
    </source>
</evidence>
<dbReference type="NCBIfam" id="NF010925">
    <property type="entry name" value="PRK14345.1"/>
    <property type="match status" value="1"/>
</dbReference>
<dbReference type="PANTHER" id="PTHR10993">
    <property type="entry name" value="OCTANOYLTRANSFERASE"/>
    <property type="match status" value="1"/>
</dbReference>
<reference evidence="6" key="1">
    <citation type="submission" date="2009-10" db="EMBL/GenBank/DDBJ databases">
        <title>Diversity of trophic interactions inside an arsenic-rich microbial ecosystem.</title>
        <authorList>
            <person name="Bertin P.N."/>
            <person name="Heinrich-Salmeron A."/>
            <person name="Pelletier E."/>
            <person name="Goulhen-Chollet F."/>
            <person name="Arsene-Ploetze F."/>
            <person name="Gallien S."/>
            <person name="Calteau A."/>
            <person name="Vallenet D."/>
            <person name="Casiot C."/>
            <person name="Chane-Woon-Ming B."/>
            <person name="Giloteaux L."/>
            <person name="Barakat M."/>
            <person name="Bonnefoy V."/>
            <person name="Bruneel O."/>
            <person name="Chandler M."/>
            <person name="Cleiss J."/>
            <person name="Duran R."/>
            <person name="Elbaz-Poulichet F."/>
            <person name="Fonknechten N."/>
            <person name="Lauga B."/>
            <person name="Mornico D."/>
            <person name="Ortet P."/>
            <person name="Schaeffer C."/>
            <person name="Siguier P."/>
            <person name="Alexander Thil Smith A."/>
            <person name="Van Dorsselaer A."/>
            <person name="Weissenbach J."/>
            <person name="Medigue C."/>
            <person name="Le Paslier D."/>
        </authorList>
    </citation>
    <scope>NUCLEOTIDE SEQUENCE</scope>
</reference>
<dbReference type="InterPro" id="IPR000544">
    <property type="entry name" value="Octanoyltransferase"/>
</dbReference>
<keyword evidence="3 6" id="KW-0808">Transferase</keyword>
<keyword evidence="4 6" id="KW-0012">Acyltransferase</keyword>
<sequence>MGTARILDLGLRPYREVWEIQHRLHEAVREGSEPETWIFVEHTPTITLGRNAKRENVLLAPEVLAARGIDVVEIERGGDVTYHGPGQLVVYPIRKLERFREVVPLVRSLEAAVIATCSDFDITAERWSEHAGVWVGRNQICAIGLAVQKMVSLHGIALNVNTALDYDRLINPCGLLDRGITSIAHEIGREVTLAEARDAMLPHLAAEFGL</sequence>
<dbReference type="GO" id="GO:0033819">
    <property type="term" value="F:lipoyl(octanoyl) transferase activity"/>
    <property type="evidence" value="ECO:0007669"/>
    <property type="project" value="UniProtKB-EC"/>
</dbReference>
<dbReference type="PROSITE" id="PS51733">
    <property type="entry name" value="BPL_LPL_CATALYTIC"/>
    <property type="match status" value="1"/>
</dbReference>
<dbReference type="CDD" id="cd16444">
    <property type="entry name" value="LipB"/>
    <property type="match status" value="1"/>
</dbReference>
<dbReference type="InterPro" id="IPR004143">
    <property type="entry name" value="BPL_LPL_catalytic"/>
</dbReference>
<comment type="caution">
    <text evidence="6">The sequence shown here is derived from an EMBL/GenBank/DDBJ whole genome shotgun (WGS) entry which is preliminary data.</text>
</comment>
<dbReference type="HAMAP" id="MF_00013">
    <property type="entry name" value="LipB"/>
    <property type="match status" value="1"/>
</dbReference>
<accession>E6Q1U9</accession>
<organism evidence="6">
    <name type="scientific">mine drainage metagenome</name>
    <dbReference type="NCBI Taxonomy" id="410659"/>
    <lineage>
        <taxon>unclassified sequences</taxon>
        <taxon>metagenomes</taxon>
        <taxon>ecological metagenomes</taxon>
    </lineage>
</organism>
<proteinExistence type="inferred from homology"/>
<protein>
    <recommendedName>
        <fullName evidence="2">lipoyl(octanoyl) transferase</fullName>
        <ecNumber evidence="2">2.3.1.181</ecNumber>
    </recommendedName>
</protein>
<gene>
    <name evidence="6" type="primary">lipB</name>
    <name evidence="6" type="ORF">CARN4_0512</name>
</gene>
<dbReference type="SUPFAM" id="SSF55681">
    <property type="entry name" value="Class II aaRS and biotin synthetases"/>
    <property type="match status" value="1"/>
</dbReference>
<evidence type="ECO:0000313" key="6">
    <source>
        <dbReference type="EMBL" id="CBI01159.1"/>
    </source>
</evidence>
<dbReference type="PROSITE" id="PS01313">
    <property type="entry name" value="LIPB"/>
    <property type="match status" value="1"/>
</dbReference>
<dbReference type="UniPathway" id="UPA00538">
    <property type="reaction ID" value="UER00592"/>
</dbReference>
<dbReference type="EC" id="2.3.1.181" evidence="2"/>
<evidence type="ECO:0000256" key="3">
    <source>
        <dbReference type="ARBA" id="ARBA00022679"/>
    </source>
</evidence>
<dbReference type="NCBIfam" id="TIGR00214">
    <property type="entry name" value="lipB"/>
    <property type="match status" value="1"/>
</dbReference>
<evidence type="ECO:0000256" key="2">
    <source>
        <dbReference type="ARBA" id="ARBA00012334"/>
    </source>
</evidence>
<evidence type="ECO:0000259" key="5">
    <source>
        <dbReference type="PROSITE" id="PS51733"/>
    </source>
</evidence>
<keyword evidence="6" id="KW-0436">Ligase</keyword>